<feature type="domain" description="Aminoacyl-transfer RNA synthetases class-II family profile" evidence="10">
    <location>
        <begin position="36"/>
        <end position="455"/>
    </location>
</feature>
<keyword evidence="4" id="KW-0547">Nucleotide-binding</keyword>
<dbReference type="KEGG" id="tpf:TPHA_0E01050"/>
<dbReference type="InterPro" id="IPR033730">
    <property type="entry name" value="ProRS_core_prok"/>
</dbReference>
<evidence type="ECO:0000256" key="3">
    <source>
        <dbReference type="ARBA" id="ARBA00022598"/>
    </source>
</evidence>
<name>G8BTH1_TETPH</name>
<dbReference type="PROSITE" id="PS50862">
    <property type="entry name" value="AA_TRNA_LIGASE_II"/>
    <property type="match status" value="1"/>
</dbReference>
<dbReference type="InterPro" id="IPR036621">
    <property type="entry name" value="Anticodon-bd_dom_sf"/>
</dbReference>
<dbReference type="Gene3D" id="3.40.50.800">
    <property type="entry name" value="Anticodon-binding domain"/>
    <property type="match status" value="1"/>
</dbReference>
<dbReference type="InterPro" id="IPR004500">
    <property type="entry name" value="Pro-tRNA-synth_IIa_bac-type"/>
</dbReference>
<dbReference type="EC" id="6.1.1.15" evidence="2"/>
<evidence type="ECO:0000256" key="1">
    <source>
        <dbReference type="ARBA" id="ARBA00008226"/>
    </source>
</evidence>
<dbReference type="InterPro" id="IPR045864">
    <property type="entry name" value="aa-tRNA-synth_II/BPL/LPL"/>
</dbReference>
<comment type="similarity">
    <text evidence="1">Belongs to the class-II aminoacyl-tRNA synthetase family.</text>
</comment>
<sequence>MLYGMRSSNVKLWYQLVVNQRSVRNTHIFHSKKKLDKHDVETLPSSELLQELGFVKQVRSGILQWLPLGLKSLRKIENIVHTHMRDIGAVEVSLSSLSPKDVWMKTNRWSNTELFKLRDSRGADYCLSPTCEEDITTLMNNYITSYKDMPITVYQMTRKYRDEKRPRGGSLRSREFLMKDAYSFSSNKTEALKIFEEMNTAYSNIFKEIKIPYTSAWAESGDIGGDLSKEYHYKHNKGEDLLLTCDQCHESFNIERCESFPTNDNKAVKDVSVKYSLSKDNSTLIAFYYPKSRNLNIYLASKAVEKDIDMTLTKNLNNDEILKKFHEHKPEPMFARVIRVMDCRLDHTSDFPDFPLKHYSKQNFAHIDNISIVDAMENEECGACEEGILKSARSIEVGHTFHLGTKYTKALGATFSDANNKNTNFIEMGCYGIGISRLFGAIAEISKDNKGFRWPASISPYKVSFCTPVASKGENIINQKIDILKKELENSAQFNNEVLNSFNEKISLGQKIQLSQLIGIPLIVIAGPNNWPNVEIEVRGRRWSGEESWKQKYAQYKDEYGWSFLVDSNGDIEKHVVDIKNLENVLEFLIKDL</sequence>
<dbReference type="PANTHER" id="PTHR42753">
    <property type="entry name" value="MITOCHONDRIAL RIBOSOME PROTEIN L39/PROLYL-TRNA LIGASE FAMILY MEMBER"/>
    <property type="match status" value="1"/>
</dbReference>
<evidence type="ECO:0000256" key="8">
    <source>
        <dbReference type="ARBA" id="ARBA00029731"/>
    </source>
</evidence>
<dbReference type="CDD" id="cd00779">
    <property type="entry name" value="ProRS_core_prok"/>
    <property type="match status" value="1"/>
</dbReference>
<dbReference type="PANTHER" id="PTHR42753:SF2">
    <property type="entry name" value="PROLINE--TRNA LIGASE"/>
    <property type="match status" value="1"/>
</dbReference>
<dbReference type="GO" id="GO:0006433">
    <property type="term" value="P:prolyl-tRNA aminoacylation"/>
    <property type="evidence" value="ECO:0007669"/>
    <property type="project" value="InterPro"/>
</dbReference>
<dbReference type="AlphaFoldDB" id="G8BTH1"/>
<dbReference type="SUPFAM" id="SSF52954">
    <property type="entry name" value="Class II aaRS ABD-related"/>
    <property type="match status" value="1"/>
</dbReference>
<dbReference type="InterPro" id="IPR002314">
    <property type="entry name" value="aa-tRNA-synt_IIb"/>
</dbReference>
<reference evidence="11 12" key="1">
    <citation type="journal article" date="2011" name="Proc. Natl. Acad. Sci. U.S.A.">
        <title>Evolutionary erosion of yeast sex chromosomes by mating-type switching accidents.</title>
        <authorList>
            <person name="Gordon J.L."/>
            <person name="Armisen D."/>
            <person name="Proux-Wera E."/>
            <person name="Oheigeartaigh S.S."/>
            <person name="Byrne K.P."/>
            <person name="Wolfe K.H."/>
        </authorList>
    </citation>
    <scope>NUCLEOTIDE SEQUENCE [LARGE SCALE GENOMIC DNA]</scope>
    <source>
        <strain evidence="12">ATCC 24235 / CBS 4417 / NBRC 1672 / NRRL Y-8282 / UCD 70-5</strain>
    </source>
</reference>
<dbReference type="GO" id="GO:0005739">
    <property type="term" value="C:mitochondrion"/>
    <property type="evidence" value="ECO:0007669"/>
    <property type="project" value="TreeGrafter"/>
</dbReference>
<evidence type="ECO:0000313" key="11">
    <source>
        <dbReference type="EMBL" id="CCE63199.1"/>
    </source>
</evidence>
<keyword evidence="3" id="KW-0436">Ligase</keyword>
<evidence type="ECO:0000256" key="9">
    <source>
        <dbReference type="ARBA" id="ARBA00047671"/>
    </source>
</evidence>
<proteinExistence type="inferred from homology"/>
<gene>
    <name evidence="11" type="primary">TPHA0E01050</name>
    <name evidence="11" type="ordered locus">TPHA_0E01050</name>
</gene>
<accession>G8BTH1</accession>
<dbReference type="GO" id="GO:0005524">
    <property type="term" value="F:ATP binding"/>
    <property type="evidence" value="ECO:0007669"/>
    <property type="project" value="UniProtKB-KW"/>
</dbReference>
<dbReference type="eggNOG" id="KOG2324">
    <property type="taxonomic scope" value="Eukaryota"/>
</dbReference>
<evidence type="ECO:0000256" key="6">
    <source>
        <dbReference type="ARBA" id="ARBA00022917"/>
    </source>
</evidence>
<dbReference type="InterPro" id="IPR050062">
    <property type="entry name" value="Pro-tRNA_synthetase"/>
</dbReference>
<evidence type="ECO:0000259" key="10">
    <source>
        <dbReference type="PROSITE" id="PS50862"/>
    </source>
</evidence>
<dbReference type="Proteomes" id="UP000005666">
    <property type="component" value="Chromosome 5"/>
</dbReference>
<keyword evidence="12" id="KW-1185">Reference proteome</keyword>
<dbReference type="PRINTS" id="PR01046">
    <property type="entry name" value="TRNASYNTHPRO"/>
</dbReference>
<dbReference type="RefSeq" id="XP_003685633.1">
    <property type="nucleotide sequence ID" value="XM_003685585.1"/>
</dbReference>
<dbReference type="Pfam" id="PF00587">
    <property type="entry name" value="tRNA-synt_2b"/>
    <property type="match status" value="1"/>
</dbReference>
<protein>
    <recommendedName>
        <fullName evidence="2">proline--tRNA ligase</fullName>
        <ecNumber evidence="2">6.1.1.15</ecNumber>
    </recommendedName>
    <alternativeName>
        <fullName evidence="8">Prolyl-tRNA synthetase</fullName>
    </alternativeName>
</protein>
<evidence type="ECO:0000256" key="2">
    <source>
        <dbReference type="ARBA" id="ARBA00012831"/>
    </source>
</evidence>
<dbReference type="OrthoDB" id="10267474at2759"/>
<evidence type="ECO:0000256" key="5">
    <source>
        <dbReference type="ARBA" id="ARBA00022840"/>
    </source>
</evidence>
<dbReference type="GeneID" id="11531204"/>
<dbReference type="InterPro" id="IPR006195">
    <property type="entry name" value="aa-tRNA-synth_II"/>
</dbReference>
<dbReference type="OMA" id="NCDYAAN"/>
<keyword evidence="7" id="KW-0030">Aminoacyl-tRNA synthetase</keyword>
<dbReference type="GO" id="GO:0004827">
    <property type="term" value="F:proline-tRNA ligase activity"/>
    <property type="evidence" value="ECO:0007669"/>
    <property type="project" value="UniProtKB-EC"/>
</dbReference>
<dbReference type="SUPFAM" id="SSF55681">
    <property type="entry name" value="Class II aaRS and biotin synthetases"/>
    <property type="match status" value="1"/>
</dbReference>
<organism evidence="11 12">
    <name type="scientific">Tetrapisispora phaffii (strain ATCC 24235 / CBS 4417 / NBRC 1672 / NRRL Y-8282 / UCD 70-5)</name>
    <name type="common">Yeast</name>
    <name type="synonym">Fabospora phaffii</name>
    <dbReference type="NCBI Taxonomy" id="1071381"/>
    <lineage>
        <taxon>Eukaryota</taxon>
        <taxon>Fungi</taxon>
        <taxon>Dikarya</taxon>
        <taxon>Ascomycota</taxon>
        <taxon>Saccharomycotina</taxon>
        <taxon>Saccharomycetes</taxon>
        <taxon>Saccharomycetales</taxon>
        <taxon>Saccharomycetaceae</taxon>
        <taxon>Tetrapisispora</taxon>
    </lineage>
</organism>
<evidence type="ECO:0000313" key="12">
    <source>
        <dbReference type="Proteomes" id="UP000005666"/>
    </source>
</evidence>
<dbReference type="NCBIfam" id="TIGR00409">
    <property type="entry name" value="proS_fam_II"/>
    <property type="match status" value="1"/>
</dbReference>
<evidence type="ECO:0000256" key="7">
    <source>
        <dbReference type="ARBA" id="ARBA00023146"/>
    </source>
</evidence>
<dbReference type="STRING" id="1071381.G8BTH1"/>
<dbReference type="InterPro" id="IPR002316">
    <property type="entry name" value="Pro-tRNA-ligase_IIa"/>
</dbReference>
<comment type="catalytic activity">
    <reaction evidence="9">
        <text>tRNA(Pro) + L-proline + ATP = L-prolyl-tRNA(Pro) + AMP + diphosphate</text>
        <dbReference type="Rhea" id="RHEA:14305"/>
        <dbReference type="Rhea" id="RHEA-COMP:9700"/>
        <dbReference type="Rhea" id="RHEA-COMP:9702"/>
        <dbReference type="ChEBI" id="CHEBI:30616"/>
        <dbReference type="ChEBI" id="CHEBI:33019"/>
        <dbReference type="ChEBI" id="CHEBI:60039"/>
        <dbReference type="ChEBI" id="CHEBI:78442"/>
        <dbReference type="ChEBI" id="CHEBI:78532"/>
        <dbReference type="ChEBI" id="CHEBI:456215"/>
        <dbReference type="EC" id="6.1.1.15"/>
    </reaction>
</comment>
<keyword evidence="6" id="KW-0648">Protein biosynthesis</keyword>
<keyword evidence="5" id="KW-0067">ATP-binding</keyword>
<evidence type="ECO:0000256" key="4">
    <source>
        <dbReference type="ARBA" id="ARBA00022741"/>
    </source>
</evidence>
<dbReference type="HOGENOM" id="CLU_016739_0_0_1"/>
<dbReference type="Gene3D" id="3.30.930.10">
    <property type="entry name" value="Bira Bifunctional Protein, Domain 2"/>
    <property type="match status" value="2"/>
</dbReference>
<dbReference type="EMBL" id="HE612860">
    <property type="protein sequence ID" value="CCE63199.1"/>
    <property type="molecule type" value="Genomic_DNA"/>
</dbReference>